<dbReference type="EMBL" id="JANPWB010000005">
    <property type="protein sequence ID" value="KAJ1190612.1"/>
    <property type="molecule type" value="Genomic_DNA"/>
</dbReference>
<dbReference type="Proteomes" id="UP001066276">
    <property type="component" value="Chromosome 3_1"/>
</dbReference>
<feature type="compositionally biased region" description="Low complexity" evidence="1">
    <location>
        <begin position="66"/>
        <end position="77"/>
    </location>
</feature>
<name>A0AAV7UNK4_PLEWA</name>
<feature type="compositionally biased region" description="Polar residues" evidence="1">
    <location>
        <begin position="107"/>
        <end position="116"/>
    </location>
</feature>
<proteinExistence type="predicted"/>
<gene>
    <name evidence="2" type="ORF">NDU88_007350</name>
</gene>
<feature type="region of interest" description="Disordered" evidence="1">
    <location>
        <begin position="56"/>
        <end position="116"/>
    </location>
</feature>
<keyword evidence="3" id="KW-1185">Reference proteome</keyword>
<dbReference type="AlphaFoldDB" id="A0AAV7UNK4"/>
<reference evidence="2" key="1">
    <citation type="journal article" date="2022" name="bioRxiv">
        <title>Sequencing and chromosome-scale assembly of the giantPleurodeles waltlgenome.</title>
        <authorList>
            <person name="Brown T."/>
            <person name="Elewa A."/>
            <person name="Iarovenko S."/>
            <person name="Subramanian E."/>
            <person name="Araus A.J."/>
            <person name="Petzold A."/>
            <person name="Susuki M."/>
            <person name="Suzuki K.-i.T."/>
            <person name="Hayashi T."/>
            <person name="Toyoda A."/>
            <person name="Oliveira C."/>
            <person name="Osipova E."/>
            <person name="Leigh N.D."/>
            <person name="Simon A."/>
            <person name="Yun M.H."/>
        </authorList>
    </citation>
    <scope>NUCLEOTIDE SEQUENCE</scope>
    <source>
        <strain evidence="2">20211129_DDA</strain>
        <tissue evidence="2">Liver</tissue>
    </source>
</reference>
<organism evidence="2 3">
    <name type="scientific">Pleurodeles waltl</name>
    <name type="common">Iberian ribbed newt</name>
    <dbReference type="NCBI Taxonomy" id="8319"/>
    <lineage>
        <taxon>Eukaryota</taxon>
        <taxon>Metazoa</taxon>
        <taxon>Chordata</taxon>
        <taxon>Craniata</taxon>
        <taxon>Vertebrata</taxon>
        <taxon>Euteleostomi</taxon>
        <taxon>Amphibia</taxon>
        <taxon>Batrachia</taxon>
        <taxon>Caudata</taxon>
        <taxon>Salamandroidea</taxon>
        <taxon>Salamandridae</taxon>
        <taxon>Pleurodelinae</taxon>
        <taxon>Pleurodeles</taxon>
    </lineage>
</organism>
<evidence type="ECO:0000313" key="3">
    <source>
        <dbReference type="Proteomes" id="UP001066276"/>
    </source>
</evidence>
<evidence type="ECO:0000256" key="1">
    <source>
        <dbReference type="SAM" id="MobiDB-lite"/>
    </source>
</evidence>
<comment type="caution">
    <text evidence="2">The sequence shown here is derived from an EMBL/GenBank/DDBJ whole genome shotgun (WGS) entry which is preliminary data.</text>
</comment>
<evidence type="ECO:0000313" key="2">
    <source>
        <dbReference type="EMBL" id="KAJ1190612.1"/>
    </source>
</evidence>
<sequence>MFGAAERLGWCPRPRGGVLLRRRPGLIWRHRSLGGILLGPVPFLTGDDSPVDSQAYRKEETKGKRPSVPWLSWSLPSRRQSPPLFRGVHRPPLPSLHGNGRRFPLTRANSASRRSP</sequence>
<protein>
    <submittedName>
        <fullName evidence="2">Uncharacterized protein</fullName>
    </submittedName>
</protein>
<accession>A0AAV7UNK4</accession>